<dbReference type="EMBL" id="VAWA01000001">
    <property type="protein sequence ID" value="TLP80002.1"/>
    <property type="molecule type" value="Genomic_DNA"/>
</dbReference>
<dbReference type="InterPro" id="IPR050523">
    <property type="entry name" value="AKR_Detox_Biosynth"/>
</dbReference>
<evidence type="ECO:0000313" key="3">
    <source>
        <dbReference type="Proteomes" id="UP000306544"/>
    </source>
</evidence>
<dbReference type="SUPFAM" id="SSF51430">
    <property type="entry name" value="NAD(P)-linked oxidoreductase"/>
    <property type="match status" value="1"/>
</dbReference>
<dbReference type="PANTHER" id="PTHR43364">
    <property type="entry name" value="NADH-SPECIFIC METHYLGLYOXAL REDUCTASE-RELATED"/>
    <property type="match status" value="1"/>
</dbReference>
<dbReference type="RefSeq" id="WP_138168964.1">
    <property type="nucleotide sequence ID" value="NZ_VAWA01000001.1"/>
</dbReference>
<accession>A0A5R9AN27</accession>
<comment type="caution">
    <text evidence="2">The sequence shown here is derived from an EMBL/GenBank/DDBJ whole genome shotgun (WGS) entry which is preliminary data.</text>
</comment>
<organism evidence="2 3">
    <name type="scientific">Nesterenkonia sphaerica</name>
    <dbReference type="NCBI Taxonomy" id="1804988"/>
    <lineage>
        <taxon>Bacteria</taxon>
        <taxon>Bacillati</taxon>
        <taxon>Actinomycetota</taxon>
        <taxon>Actinomycetes</taxon>
        <taxon>Micrococcales</taxon>
        <taxon>Micrococcaceae</taxon>
        <taxon>Nesterenkonia</taxon>
    </lineage>
</organism>
<dbReference type="Proteomes" id="UP000306544">
    <property type="component" value="Unassembled WGS sequence"/>
</dbReference>
<dbReference type="GO" id="GO:0005829">
    <property type="term" value="C:cytosol"/>
    <property type="evidence" value="ECO:0007669"/>
    <property type="project" value="TreeGrafter"/>
</dbReference>
<reference evidence="2 3" key="1">
    <citation type="submission" date="2019-05" db="EMBL/GenBank/DDBJ databases">
        <title>Nesterenkonia sp. GY239, isolated from the Southern Atlantic Ocean.</title>
        <authorList>
            <person name="Zhang G."/>
        </authorList>
    </citation>
    <scope>NUCLEOTIDE SEQUENCE [LARGE SCALE GENOMIC DNA]</scope>
    <source>
        <strain evidence="2 3">GY239</strain>
    </source>
</reference>
<name>A0A5R9AN27_9MICC</name>
<sequence length="311" mass="33774">MRHVPLGPAGPQVSNIVAGMMRIGDKSDQQIRQLYRTARAAGVDVFDHADIYGGQRHLCEERFGQALQLSTTERAELTLQTKTGVITGDPYYDSSYEHIVASVENSLRALATDYVDVLIIHRPDALVEPEEVARAFDHLEASGKVRAFGVSNHTPRQIDLLKTAVQQPLVVNQVQLSLTHSSLIAQGIAANIQDRPGAVTLNGGGLIDYCRIHQMTLQAWSPFQKGTGAGVFLGAAEYPELNAALERLARTYGVTPLAVATAWITRHPAGMQVILGTTTPQRLTDASAGSDLPLSRQEWYGLFRAAGHHVP</sequence>
<dbReference type="Gene3D" id="3.20.20.100">
    <property type="entry name" value="NADP-dependent oxidoreductase domain"/>
    <property type="match status" value="1"/>
</dbReference>
<dbReference type="InterPro" id="IPR023210">
    <property type="entry name" value="NADP_OxRdtase_dom"/>
</dbReference>
<feature type="domain" description="NADP-dependent oxidoreductase" evidence="1">
    <location>
        <begin position="16"/>
        <end position="299"/>
    </location>
</feature>
<protein>
    <submittedName>
        <fullName evidence="2">Aldo/keto reductase family oxidoreductase</fullName>
    </submittedName>
</protein>
<keyword evidence="3" id="KW-1185">Reference proteome</keyword>
<dbReference type="CDD" id="cd19092">
    <property type="entry name" value="AKR_BsYcsN_EcYdhF-like"/>
    <property type="match status" value="1"/>
</dbReference>
<evidence type="ECO:0000259" key="1">
    <source>
        <dbReference type="Pfam" id="PF00248"/>
    </source>
</evidence>
<gene>
    <name evidence="2" type="ORF">FEF27_01060</name>
</gene>
<dbReference type="OrthoDB" id="9768793at2"/>
<dbReference type="InterPro" id="IPR036812">
    <property type="entry name" value="NAD(P)_OxRdtase_dom_sf"/>
</dbReference>
<dbReference type="PANTHER" id="PTHR43364:SF1">
    <property type="entry name" value="OXIDOREDUCTASE YDHF"/>
    <property type="match status" value="1"/>
</dbReference>
<evidence type="ECO:0000313" key="2">
    <source>
        <dbReference type="EMBL" id="TLP80002.1"/>
    </source>
</evidence>
<proteinExistence type="predicted"/>
<dbReference type="AlphaFoldDB" id="A0A5R9AN27"/>
<dbReference type="Pfam" id="PF00248">
    <property type="entry name" value="Aldo_ket_red"/>
    <property type="match status" value="1"/>
</dbReference>